<evidence type="ECO:0000256" key="3">
    <source>
        <dbReference type="ARBA" id="ARBA00022777"/>
    </source>
</evidence>
<dbReference type="InterPro" id="IPR039506">
    <property type="entry name" value="SPOB_a"/>
</dbReference>
<keyword evidence="3" id="KW-0418">Kinase</keyword>
<evidence type="ECO:0000256" key="2">
    <source>
        <dbReference type="ARBA" id="ARBA00022679"/>
    </source>
</evidence>
<protein>
    <submittedName>
        <fullName evidence="7">GHKL domain-containing protein</fullName>
    </submittedName>
</protein>
<evidence type="ECO:0000259" key="5">
    <source>
        <dbReference type="Pfam" id="PF14501"/>
    </source>
</evidence>
<dbReference type="Proteomes" id="UP000430508">
    <property type="component" value="Chromosome"/>
</dbReference>
<evidence type="ECO:0000256" key="4">
    <source>
        <dbReference type="SAM" id="Phobius"/>
    </source>
</evidence>
<dbReference type="SUPFAM" id="SSF55890">
    <property type="entry name" value="Sporulation response regulatory protein Spo0B"/>
    <property type="match status" value="1"/>
</dbReference>
<reference evidence="7 8" key="1">
    <citation type="submission" date="2019-12" db="EMBL/GenBank/DDBJ databases">
        <title>Sequence classification of anaerobic respiratory reductive dehalogenases: First we see many, then we see few.</title>
        <authorList>
            <person name="Molenda O."/>
            <person name="Puentes Jacome L.A."/>
            <person name="Cao X."/>
            <person name="Nesbo C.L."/>
            <person name="Tang S."/>
            <person name="Morson N."/>
            <person name="Patron J."/>
            <person name="Lomheim L."/>
            <person name="Wishart D.S."/>
            <person name="Edwards E.A."/>
        </authorList>
    </citation>
    <scope>NUCLEOTIDE SEQUENCE [LARGE SCALE GENOMIC DNA]</scope>
    <source>
        <strain evidence="7 8">12DCA</strain>
    </source>
</reference>
<dbReference type="EMBL" id="CP046996">
    <property type="protein sequence ID" value="QHA00230.1"/>
    <property type="molecule type" value="Genomic_DNA"/>
</dbReference>
<keyword evidence="4" id="KW-1133">Transmembrane helix</keyword>
<dbReference type="Pfam" id="PF14501">
    <property type="entry name" value="HATPase_c_5"/>
    <property type="match status" value="1"/>
</dbReference>
<feature type="transmembrane region" description="Helical" evidence="4">
    <location>
        <begin position="5"/>
        <end position="25"/>
    </location>
</feature>
<feature type="domain" description="Sensor histidine kinase NatK-like C-terminal" evidence="5">
    <location>
        <begin position="175"/>
        <end position="280"/>
    </location>
</feature>
<dbReference type="Gene3D" id="1.10.287.130">
    <property type="match status" value="1"/>
</dbReference>
<name>A0A857DG26_9FIRM</name>
<gene>
    <name evidence="7" type="ORF">GQ588_05975</name>
</gene>
<evidence type="ECO:0000313" key="7">
    <source>
        <dbReference type="EMBL" id="QHA00230.1"/>
    </source>
</evidence>
<dbReference type="PANTHER" id="PTHR40448:SF1">
    <property type="entry name" value="TWO-COMPONENT SENSOR HISTIDINE KINASE"/>
    <property type="match status" value="1"/>
</dbReference>
<dbReference type="Pfam" id="PF14689">
    <property type="entry name" value="SPOB_a"/>
    <property type="match status" value="1"/>
</dbReference>
<keyword evidence="4" id="KW-0812">Transmembrane</keyword>
<dbReference type="GO" id="GO:0000155">
    <property type="term" value="F:phosphorelay sensor kinase activity"/>
    <property type="evidence" value="ECO:0007669"/>
    <property type="project" value="InterPro"/>
</dbReference>
<keyword evidence="4" id="KW-0472">Membrane</keyword>
<feature type="domain" description="SpoOB alpha-helical" evidence="6">
    <location>
        <begin position="87"/>
        <end position="131"/>
    </location>
</feature>
<dbReference type="InterPro" id="IPR016120">
    <property type="entry name" value="Sig_transdc_His_kin_SpoOB"/>
</dbReference>
<dbReference type="SUPFAM" id="SSF55874">
    <property type="entry name" value="ATPase domain of HSP90 chaperone/DNA topoisomerase II/histidine kinase"/>
    <property type="match status" value="1"/>
</dbReference>
<dbReference type="InterPro" id="IPR032834">
    <property type="entry name" value="NatK-like_C"/>
</dbReference>
<evidence type="ECO:0000313" key="8">
    <source>
        <dbReference type="Proteomes" id="UP000430508"/>
    </source>
</evidence>
<sequence length="287" mass="32925">MKINIYKISIFVFVIQALFTVILLNNGYMKSYSFLQPVHAELLELIFGFIIILLNLVAVVVVKSLYMKGLEDEKLKSTEIKYANQIEQNRIYRQHHHDLKNHLTVIHGLLSLEKYTELSEYLDSYIHSINDVLLKVDTGVDEMDILFTSEIQEAKHKNIEVNLVLKTKIKCSKRHVLDLVGILGNLFNNAIEAVQELDLSSRKISIIFYQDPLEYTFQFINPMSATNANSDRLFVKEGFSTKGEDRGQGLAIVSKLVERLDGSINIDTANHQFRIMVEIPKHNLEEG</sequence>
<accession>A0A857DG26</accession>
<dbReference type="Gene3D" id="3.30.565.10">
    <property type="entry name" value="Histidine kinase-like ATPase, C-terminal domain"/>
    <property type="match status" value="1"/>
</dbReference>
<organism evidence="7 8">
    <name type="scientific">Dehalobacter restrictus</name>
    <dbReference type="NCBI Taxonomy" id="55583"/>
    <lineage>
        <taxon>Bacteria</taxon>
        <taxon>Bacillati</taxon>
        <taxon>Bacillota</taxon>
        <taxon>Clostridia</taxon>
        <taxon>Eubacteriales</taxon>
        <taxon>Desulfitobacteriaceae</taxon>
        <taxon>Dehalobacter</taxon>
    </lineage>
</organism>
<keyword evidence="1" id="KW-0597">Phosphoprotein</keyword>
<evidence type="ECO:0000256" key="1">
    <source>
        <dbReference type="ARBA" id="ARBA00022553"/>
    </source>
</evidence>
<keyword evidence="2" id="KW-0808">Transferase</keyword>
<dbReference type="AlphaFoldDB" id="A0A857DG26"/>
<dbReference type="GO" id="GO:0042802">
    <property type="term" value="F:identical protein binding"/>
    <property type="evidence" value="ECO:0007669"/>
    <property type="project" value="TreeGrafter"/>
</dbReference>
<proteinExistence type="predicted"/>
<feature type="transmembrane region" description="Helical" evidence="4">
    <location>
        <begin position="45"/>
        <end position="66"/>
    </location>
</feature>
<dbReference type="InterPro" id="IPR036890">
    <property type="entry name" value="HATPase_C_sf"/>
</dbReference>
<dbReference type="PANTHER" id="PTHR40448">
    <property type="entry name" value="TWO-COMPONENT SENSOR HISTIDINE KINASE"/>
    <property type="match status" value="1"/>
</dbReference>
<dbReference type="RefSeq" id="WP_158208222.1">
    <property type="nucleotide sequence ID" value="NZ_CP046996.1"/>
</dbReference>
<evidence type="ECO:0000259" key="6">
    <source>
        <dbReference type="Pfam" id="PF14689"/>
    </source>
</evidence>